<organism evidence="2 3">
    <name type="scientific">Aeromicrobium choanae</name>
    <dbReference type="NCBI Taxonomy" id="1736691"/>
    <lineage>
        <taxon>Bacteria</taxon>
        <taxon>Bacillati</taxon>
        <taxon>Actinomycetota</taxon>
        <taxon>Actinomycetes</taxon>
        <taxon>Propionibacteriales</taxon>
        <taxon>Nocardioidaceae</taxon>
        <taxon>Aeromicrobium</taxon>
    </lineage>
</organism>
<dbReference type="Proteomes" id="UP000191040">
    <property type="component" value="Chromosome I"/>
</dbReference>
<keyword evidence="1" id="KW-0732">Signal</keyword>
<feature type="chain" id="PRO_5039320530" evidence="1">
    <location>
        <begin position="24"/>
        <end position="178"/>
    </location>
</feature>
<name>A0A1T4YWZ5_9ACTN</name>
<accession>A0A1T4YWZ5</accession>
<proteinExistence type="predicted"/>
<protein>
    <submittedName>
        <fullName evidence="2">Camelysin. Metallo peptidase. MEROPS family M73</fullName>
    </submittedName>
</protein>
<feature type="signal peptide" evidence="1">
    <location>
        <begin position="1"/>
        <end position="23"/>
    </location>
</feature>
<dbReference type="Pfam" id="PF12389">
    <property type="entry name" value="Peptidase_M73"/>
    <property type="match status" value="1"/>
</dbReference>
<evidence type="ECO:0000313" key="3">
    <source>
        <dbReference type="Proteomes" id="UP000191040"/>
    </source>
</evidence>
<gene>
    <name evidence="2" type="ORF">SAMN06295964_1279</name>
</gene>
<dbReference type="RefSeq" id="WP_078699376.1">
    <property type="nucleotide sequence ID" value="NZ_LT796768.1"/>
</dbReference>
<dbReference type="InterPro" id="IPR022121">
    <property type="entry name" value="Peptidase_M73_camelysin"/>
</dbReference>
<sequence>MRTNRSTKVLVPLATLLAAGVIAVGSGATFSSTTGNTISAATAGTLTQSNSKAGQAVFNLDNLKPGDVLNGSLKLTNTGTLPANFSLTEVASTNGFDGENLKLVIKNTTKNTTVYSGTFGGLADGTKNTLGTWAAGEANDYTFTVTLDQAASNTQQGKGATATYTWDAVQLDGTTTNQ</sequence>
<dbReference type="STRING" id="1736691.SAMN06295964_1279"/>
<dbReference type="EMBL" id="LT796768">
    <property type="protein sequence ID" value="SKB06357.1"/>
    <property type="molecule type" value="Genomic_DNA"/>
</dbReference>
<evidence type="ECO:0000313" key="2">
    <source>
        <dbReference type="EMBL" id="SKB06357.1"/>
    </source>
</evidence>
<reference evidence="3" key="1">
    <citation type="submission" date="2017-02" db="EMBL/GenBank/DDBJ databases">
        <authorList>
            <person name="Varghese N."/>
            <person name="Submissions S."/>
        </authorList>
    </citation>
    <scope>NUCLEOTIDE SEQUENCE [LARGE SCALE GENOMIC DNA]</scope>
    <source>
        <strain evidence="3">9H-4</strain>
    </source>
</reference>
<dbReference type="OrthoDB" id="3784946at2"/>
<evidence type="ECO:0000256" key="1">
    <source>
        <dbReference type="SAM" id="SignalP"/>
    </source>
</evidence>
<keyword evidence="3" id="KW-1185">Reference proteome</keyword>
<dbReference type="AlphaFoldDB" id="A0A1T4YWZ5"/>